<dbReference type="Pfam" id="PF13191">
    <property type="entry name" value="AAA_16"/>
    <property type="match status" value="1"/>
</dbReference>
<dbReference type="PANTHER" id="PTHR47691:SF3">
    <property type="entry name" value="HTH-TYPE TRANSCRIPTIONAL REGULATOR RV0890C-RELATED"/>
    <property type="match status" value="1"/>
</dbReference>
<dbReference type="PANTHER" id="PTHR47691">
    <property type="entry name" value="REGULATOR-RELATED"/>
    <property type="match status" value="1"/>
</dbReference>
<dbReference type="InterPro" id="IPR003593">
    <property type="entry name" value="AAA+_ATPase"/>
</dbReference>
<sequence>MSPTWRENFSHEADGIIARFIRSRWALILTSGAVLATLVRTRSSPGAIQWFSLGILVLAVGILMLIPFLHRRRPPARDYLVPSALGALPPVFVGRKAEMDELDTILDGANRVRVAVIAGPNGIGKSALAAVAATRLASRYPGGTLFGDMSREPHVSGGQRDDDRILRDVLGIFVTGLGRPDLEVPATLDERAALFRALAAHHRPVVVLDDADDPALVRRLLPDGAGCAVLVTTANGAAFEDCGWPVLPLEPLAEEPSMDLIRAMVSETWVDDDETCRRIVRAMHGHPNALRLTATQLASRSGSHADAIRRIYSDPATTLSALRQRRGHGAAVTVALQVSYNLLGDDERRGLRLIGCLDRTSFPLSALVPLTGTDETETQRVVDRLLVAGFLSRTSSDPLGVPVYRVSEDVLLFARQKFQEESKPDDRAKLLQRRRREPAPDIAGPIAAARARLEAGDLGRALATARRAVELARATGDERMDLALATLAEVRVESGVAGPLRDFVPAGLIDDPAPRLATYRAHRCAAVLAMRCRDEHAARRSLAWIVDNCGASEPDEAEELVLALLQTARLESRRNVELGRAAVEQADRICATLPDEGIDLRARLYRAHGRVYGRAHQRDEARWAAHEAERWALRRGQHLRLAWIAYDRAKLAQPDASSDEAFRYARDALYAFSDMEHRYGRGRAALLLAELHWTDAERRPAHADGHRRRAQTHWQVARDELSECGDDAAERTRQRFATPPYAAVR</sequence>
<dbReference type="SUPFAM" id="SSF52540">
    <property type="entry name" value="P-loop containing nucleoside triphosphate hydrolases"/>
    <property type="match status" value="1"/>
</dbReference>
<keyword evidence="1" id="KW-0812">Transmembrane</keyword>
<feature type="domain" description="AAA+ ATPase" evidence="2">
    <location>
        <begin position="111"/>
        <end position="250"/>
    </location>
</feature>
<keyword evidence="1" id="KW-1133">Transmembrane helix</keyword>
<dbReference type="EMBL" id="BOMF01000075">
    <property type="protein sequence ID" value="GID46517.1"/>
    <property type="molecule type" value="Genomic_DNA"/>
</dbReference>
<dbReference type="InterPro" id="IPR027417">
    <property type="entry name" value="P-loop_NTPase"/>
</dbReference>
<proteinExistence type="predicted"/>
<feature type="transmembrane region" description="Helical" evidence="1">
    <location>
        <begin position="25"/>
        <end position="41"/>
    </location>
</feature>
<dbReference type="SMART" id="SM00382">
    <property type="entry name" value="AAA"/>
    <property type="match status" value="1"/>
</dbReference>
<dbReference type="InterPro" id="IPR041664">
    <property type="entry name" value="AAA_16"/>
</dbReference>
<comment type="caution">
    <text evidence="3">The sequence shown here is derived from an EMBL/GenBank/DDBJ whole genome shotgun (WGS) entry which is preliminary data.</text>
</comment>
<accession>A0ABQ3WJW7</accession>
<feature type="transmembrane region" description="Helical" evidence="1">
    <location>
        <begin position="47"/>
        <end position="69"/>
    </location>
</feature>
<evidence type="ECO:0000259" key="2">
    <source>
        <dbReference type="SMART" id="SM00382"/>
    </source>
</evidence>
<reference evidence="3" key="1">
    <citation type="submission" date="2021-01" db="EMBL/GenBank/DDBJ databases">
        <title>Whole genome shotgun sequence of Actinoplanes capillaceus NBRC 16408.</title>
        <authorList>
            <person name="Komaki H."/>
            <person name="Tamura T."/>
        </authorList>
    </citation>
    <scope>NUCLEOTIDE SEQUENCE [LARGE SCALE GENOMIC DNA]</scope>
    <source>
        <strain evidence="3">NBRC 16408</strain>
    </source>
</reference>
<name>A0ABQ3WJW7_9ACTN</name>
<evidence type="ECO:0000256" key="1">
    <source>
        <dbReference type="SAM" id="Phobius"/>
    </source>
</evidence>
<gene>
    <name evidence="3" type="ORF">Aca07nite_37920</name>
</gene>
<evidence type="ECO:0000313" key="3">
    <source>
        <dbReference type="EMBL" id="GID46517.1"/>
    </source>
</evidence>
<dbReference type="Gene3D" id="3.40.50.300">
    <property type="entry name" value="P-loop containing nucleotide triphosphate hydrolases"/>
    <property type="match status" value="1"/>
</dbReference>
<keyword evidence="1" id="KW-0472">Membrane</keyword>
<dbReference type="RefSeq" id="WP_204296803.1">
    <property type="nucleotide sequence ID" value="NZ_BAAAGQ010000006.1"/>
</dbReference>
<organism evidence="3">
    <name type="scientific">Actinoplanes campanulatus</name>
    <dbReference type="NCBI Taxonomy" id="113559"/>
    <lineage>
        <taxon>Bacteria</taxon>
        <taxon>Bacillati</taxon>
        <taxon>Actinomycetota</taxon>
        <taxon>Actinomycetes</taxon>
        <taxon>Micromonosporales</taxon>
        <taxon>Micromonosporaceae</taxon>
        <taxon>Actinoplanes</taxon>
    </lineage>
</organism>
<protein>
    <recommendedName>
        <fullName evidence="2">AAA+ ATPase domain-containing protein</fullName>
    </recommendedName>
</protein>